<dbReference type="Gene3D" id="3.30.1450.10">
    <property type="match status" value="1"/>
</dbReference>
<dbReference type="InterPro" id="IPR037873">
    <property type="entry name" value="BamE-like"/>
</dbReference>
<dbReference type="RefSeq" id="WP_040199866.1">
    <property type="nucleotide sequence ID" value="NZ_CP010311.1"/>
</dbReference>
<dbReference type="PROSITE" id="PS51257">
    <property type="entry name" value="PROKAR_LIPOPROTEIN"/>
    <property type="match status" value="1"/>
</dbReference>
<dbReference type="Proteomes" id="UP000035036">
    <property type="component" value="Chromosome"/>
</dbReference>
<dbReference type="STRING" id="483547.GSUB_06645"/>
<keyword evidence="4" id="KW-1185">Reference proteome</keyword>
<dbReference type="OrthoDB" id="9795390at2"/>
<reference evidence="3 4" key="1">
    <citation type="journal article" date="2015" name="Genome Announc.">
        <title>Genomes of Geoalkalibacter ferrihydriticus Z-0531T and Geoalkalibacter subterraneus Red1T, Two Haloalkaliphilic Metal-Reducing Deltaproteobacteria.</title>
        <authorList>
            <person name="Badalamenti J.P."/>
            <person name="Krajmalnik-Brown R."/>
            <person name="Torres C.I."/>
            <person name="Bond D.R."/>
        </authorList>
    </citation>
    <scope>NUCLEOTIDE SEQUENCE [LARGE SCALE GENOMIC DNA]</scope>
    <source>
        <strain evidence="3 4">Red1</strain>
    </source>
</reference>
<evidence type="ECO:0000313" key="4">
    <source>
        <dbReference type="Proteomes" id="UP000035036"/>
    </source>
</evidence>
<evidence type="ECO:0000313" key="3">
    <source>
        <dbReference type="EMBL" id="AJF06297.1"/>
    </source>
</evidence>
<accession>A0A0B5FDQ3</accession>
<keyword evidence="1 2" id="KW-0732">Signal</keyword>
<dbReference type="HOGENOM" id="CLU_156446_0_0_7"/>
<proteinExistence type="predicted"/>
<evidence type="ECO:0000256" key="1">
    <source>
        <dbReference type="ARBA" id="ARBA00022729"/>
    </source>
</evidence>
<gene>
    <name evidence="3" type="ORF">GSUB_06645</name>
</gene>
<protein>
    <submittedName>
        <fullName evidence="3">Uncharacterized protein</fullName>
    </submittedName>
</protein>
<feature type="chain" id="PRO_5002101797" evidence="2">
    <location>
        <begin position="24"/>
        <end position="138"/>
    </location>
</feature>
<sequence>MFKKVLKAIVFICLVALFTGCVAARHASDTQEGLRGDKLTVGTVQKEIKKGMSGAEVAAALGSPNIVTTDEQGREVWIYDKISTDRVQSESSGYGTLILLGYRGSAGSSSTSQQTLTIIIKFDNDKKVRDFAYHTSRF</sequence>
<dbReference type="KEGG" id="gsb:GSUB_06645"/>
<dbReference type="AlphaFoldDB" id="A0A0B5FDQ3"/>
<name>A0A0B5FDQ3_9BACT</name>
<organism evidence="3 4">
    <name type="scientific">Geoalkalibacter subterraneus</name>
    <dbReference type="NCBI Taxonomy" id="483547"/>
    <lineage>
        <taxon>Bacteria</taxon>
        <taxon>Pseudomonadati</taxon>
        <taxon>Thermodesulfobacteriota</taxon>
        <taxon>Desulfuromonadia</taxon>
        <taxon>Desulfuromonadales</taxon>
        <taxon>Geoalkalibacteraceae</taxon>
        <taxon>Geoalkalibacter</taxon>
    </lineage>
</organism>
<feature type="signal peptide" evidence="2">
    <location>
        <begin position="1"/>
        <end position="23"/>
    </location>
</feature>
<dbReference type="EMBL" id="CP010311">
    <property type="protein sequence ID" value="AJF06297.1"/>
    <property type="molecule type" value="Genomic_DNA"/>
</dbReference>
<evidence type="ECO:0000256" key="2">
    <source>
        <dbReference type="SAM" id="SignalP"/>
    </source>
</evidence>